<accession>A0ABW3IYV6</accession>
<evidence type="ECO:0000313" key="1">
    <source>
        <dbReference type="EMBL" id="MFD0982820.1"/>
    </source>
</evidence>
<comment type="caution">
    <text evidence="1">The sequence shown here is derived from an EMBL/GenBank/DDBJ whole genome shotgun (WGS) entry which is preliminary data.</text>
</comment>
<keyword evidence="2" id="KW-1185">Reference proteome</keyword>
<gene>
    <name evidence="1" type="ORF">ACFQ2S_24600</name>
</gene>
<dbReference type="RefSeq" id="WP_386079339.1">
    <property type="nucleotide sequence ID" value="NZ_JBHTJT010000060.1"/>
</dbReference>
<organism evidence="1 2">
    <name type="scientific">Tropicimonas aquimaris</name>
    <dbReference type="NCBI Taxonomy" id="914152"/>
    <lineage>
        <taxon>Bacteria</taxon>
        <taxon>Pseudomonadati</taxon>
        <taxon>Pseudomonadota</taxon>
        <taxon>Alphaproteobacteria</taxon>
        <taxon>Rhodobacterales</taxon>
        <taxon>Roseobacteraceae</taxon>
        <taxon>Tropicimonas</taxon>
    </lineage>
</organism>
<proteinExistence type="predicted"/>
<evidence type="ECO:0000313" key="2">
    <source>
        <dbReference type="Proteomes" id="UP001597108"/>
    </source>
</evidence>
<sequence length="226" mass="25454">MTTQKAFARYAGEKAVLWIDPSRIDTTIGTKWPVGKRKIRQLRKYLHPSVSDLARPWFKHREPFCIPANSFGSPTAIISTERYQRIAEFVHHSGNVRETLWYEMLMNELKKDGIARHKEIEMLCEDDIVAFLQGYARDLVSSILDYGFKPDFTGYESTALLGPDGTLHKSGSGNHRFYICKALGISKFSLRVVGAHAAWLVSAGLSADIASDATLEALQRVEANHR</sequence>
<protein>
    <submittedName>
        <fullName evidence="1">Uncharacterized protein</fullName>
    </submittedName>
</protein>
<reference evidence="2" key="1">
    <citation type="journal article" date="2019" name="Int. J. Syst. Evol. Microbiol.">
        <title>The Global Catalogue of Microorganisms (GCM) 10K type strain sequencing project: providing services to taxonomists for standard genome sequencing and annotation.</title>
        <authorList>
            <consortium name="The Broad Institute Genomics Platform"/>
            <consortium name="The Broad Institute Genome Sequencing Center for Infectious Disease"/>
            <person name="Wu L."/>
            <person name="Ma J."/>
        </authorList>
    </citation>
    <scope>NUCLEOTIDE SEQUENCE [LARGE SCALE GENOMIC DNA]</scope>
    <source>
        <strain evidence="2">CCUG 60524</strain>
    </source>
</reference>
<dbReference type="Proteomes" id="UP001597108">
    <property type="component" value="Unassembled WGS sequence"/>
</dbReference>
<name>A0ABW3IYV6_9RHOB</name>
<dbReference type="EMBL" id="JBHTJT010000060">
    <property type="protein sequence ID" value="MFD0982820.1"/>
    <property type="molecule type" value="Genomic_DNA"/>
</dbReference>